<evidence type="ECO:0000313" key="3">
    <source>
        <dbReference type="Proteomes" id="UP000239494"/>
    </source>
</evidence>
<evidence type="ECO:0000313" key="2">
    <source>
        <dbReference type="EMBL" id="PRY44519.1"/>
    </source>
</evidence>
<feature type="compositionally biased region" description="Low complexity" evidence="1">
    <location>
        <begin position="43"/>
        <end position="57"/>
    </location>
</feature>
<feature type="region of interest" description="Disordered" evidence="1">
    <location>
        <begin position="1"/>
        <end position="57"/>
    </location>
</feature>
<reference evidence="2 3" key="1">
    <citation type="submission" date="2018-03" db="EMBL/GenBank/DDBJ databases">
        <title>Genomic Encyclopedia of Archaeal and Bacterial Type Strains, Phase II (KMG-II): from individual species to whole genera.</title>
        <authorList>
            <person name="Goeker M."/>
        </authorList>
    </citation>
    <scope>NUCLEOTIDE SEQUENCE [LARGE SCALE GENOMIC DNA]</scope>
    <source>
        <strain evidence="2 3">DSM 44720</strain>
    </source>
</reference>
<organism evidence="2 3">
    <name type="scientific">Umezawaea tangerina</name>
    <dbReference type="NCBI Taxonomy" id="84725"/>
    <lineage>
        <taxon>Bacteria</taxon>
        <taxon>Bacillati</taxon>
        <taxon>Actinomycetota</taxon>
        <taxon>Actinomycetes</taxon>
        <taxon>Pseudonocardiales</taxon>
        <taxon>Pseudonocardiaceae</taxon>
        <taxon>Umezawaea</taxon>
    </lineage>
</organism>
<accession>A0A2T0TFU7</accession>
<sequence>MVDRAAEGTCDAVPPPPGGTTAGTATGGGHAPSVSTSRGEVDGVPVVAGAGREAVGG</sequence>
<name>A0A2T0TFU7_9PSEU</name>
<dbReference type="RefSeq" id="WP_170155716.1">
    <property type="nucleotide sequence ID" value="NZ_PVTF01000002.1"/>
</dbReference>
<proteinExistence type="predicted"/>
<keyword evidence="3" id="KW-1185">Reference proteome</keyword>
<dbReference type="AlphaFoldDB" id="A0A2T0TFU7"/>
<gene>
    <name evidence="2" type="ORF">CLV43_10284</name>
</gene>
<dbReference type="EMBL" id="PVTF01000002">
    <property type="protein sequence ID" value="PRY44519.1"/>
    <property type="molecule type" value="Genomic_DNA"/>
</dbReference>
<comment type="caution">
    <text evidence="2">The sequence shown here is derived from an EMBL/GenBank/DDBJ whole genome shotgun (WGS) entry which is preliminary data.</text>
</comment>
<evidence type="ECO:0000256" key="1">
    <source>
        <dbReference type="SAM" id="MobiDB-lite"/>
    </source>
</evidence>
<protein>
    <submittedName>
        <fullName evidence="2">Uncharacterized protein</fullName>
    </submittedName>
</protein>
<dbReference type="Proteomes" id="UP000239494">
    <property type="component" value="Unassembled WGS sequence"/>
</dbReference>